<organism evidence="16 17">
    <name type="scientific">Leptotrichia wadei (strain F0279)</name>
    <dbReference type="NCBI Taxonomy" id="888055"/>
    <lineage>
        <taxon>Bacteria</taxon>
        <taxon>Fusobacteriati</taxon>
        <taxon>Fusobacteriota</taxon>
        <taxon>Fusobacteriia</taxon>
        <taxon>Fusobacteriales</taxon>
        <taxon>Leptotrichiaceae</taxon>
        <taxon>Leptotrichia</taxon>
    </lineage>
</organism>
<dbReference type="PANTHER" id="PTHR30175">
    <property type="entry name" value="PHOSPHOTRANSFERASE SYSTEM TRANSPORT PROTEIN"/>
    <property type="match status" value="1"/>
</dbReference>
<dbReference type="eggNOG" id="COG1264">
    <property type="taxonomic scope" value="Bacteria"/>
</dbReference>
<dbReference type="InterPro" id="IPR011297">
    <property type="entry name" value="PTS_IIABC_b_glu"/>
</dbReference>
<accession>U2QBS4</accession>
<dbReference type="eggNOG" id="COG1263">
    <property type="taxonomic scope" value="Bacteria"/>
</dbReference>
<dbReference type="InterPro" id="IPR001996">
    <property type="entry name" value="PTS_IIB_1"/>
</dbReference>
<keyword evidence="5" id="KW-0808">Transferase</keyword>
<evidence type="ECO:0000259" key="13">
    <source>
        <dbReference type="PROSITE" id="PS51093"/>
    </source>
</evidence>
<dbReference type="PANTHER" id="PTHR30175:SF1">
    <property type="entry name" value="PTS SYSTEM ARBUTIN-, CELLOBIOSE-, AND SALICIN-SPECIFIC EIIBC COMPONENT-RELATED"/>
    <property type="match status" value="1"/>
</dbReference>
<feature type="transmembrane region" description="Helical" evidence="12">
    <location>
        <begin position="289"/>
        <end position="311"/>
    </location>
</feature>
<dbReference type="GO" id="GO:0090589">
    <property type="term" value="F:protein-phosphocysteine-trehalose phosphotransferase system transporter activity"/>
    <property type="evidence" value="ECO:0007669"/>
    <property type="project" value="TreeGrafter"/>
</dbReference>
<dbReference type="Gene3D" id="2.70.70.10">
    <property type="entry name" value="Glucose Permease (Domain IIA)"/>
    <property type="match status" value="1"/>
</dbReference>
<keyword evidence="10 12" id="KW-0472">Membrane</keyword>
<dbReference type="HOGENOM" id="CLU_012312_2_1_0"/>
<dbReference type="Pfam" id="PF02378">
    <property type="entry name" value="PTS_EIIC"/>
    <property type="match status" value="1"/>
</dbReference>
<evidence type="ECO:0000256" key="5">
    <source>
        <dbReference type="ARBA" id="ARBA00022679"/>
    </source>
</evidence>
<dbReference type="GO" id="GO:0009401">
    <property type="term" value="P:phosphoenolpyruvate-dependent sugar phosphotransferase system"/>
    <property type="evidence" value="ECO:0007669"/>
    <property type="project" value="UniProtKB-KW"/>
</dbReference>
<dbReference type="CDD" id="cd00212">
    <property type="entry name" value="PTS_IIB_glc"/>
    <property type="match status" value="1"/>
</dbReference>
<feature type="transmembrane region" description="Helical" evidence="12">
    <location>
        <begin position="384"/>
        <end position="409"/>
    </location>
</feature>
<keyword evidence="7 12" id="KW-0812">Transmembrane</keyword>
<dbReference type="FunFam" id="3.30.1360.60:FF:000001">
    <property type="entry name" value="PTS system glucose-specific IIBC component PtsG"/>
    <property type="match status" value="1"/>
</dbReference>
<dbReference type="PROSITE" id="PS51103">
    <property type="entry name" value="PTS_EIIC_TYPE_1"/>
    <property type="match status" value="1"/>
</dbReference>
<dbReference type="InterPro" id="IPR018113">
    <property type="entry name" value="PTrfase_EIIB_Cys"/>
</dbReference>
<keyword evidence="2" id="KW-0813">Transport</keyword>
<evidence type="ECO:0000256" key="12">
    <source>
        <dbReference type="SAM" id="Phobius"/>
    </source>
</evidence>
<feature type="domain" description="PTS EIIC type-1" evidence="15">
    <location>
        <begin position="108"/>
        <end position="466"/>
    </location>
</feature>
<dbReference type="Gene3D" id="3.30.1360.60">
    <property type="entry name" value="Glucose permease domain IIB"/>
    <property type="match status" value="1"/>
</dbReference>
<dbReference type="Pfam" id="PF00367">
    <property type="entry name" value="PTS_EIIB"/>
    <property type="match status" value="1"/>
</dbReference>
<proteinExistence type="predicted"/>
<dbReference type="FunFam" id="2.70.70.10:FF:000001">
    <property type="entry name" value="PTS system glucose-specific IIA component"/>
    <property type="match status" value="1"/>
</dbReference>
<keyword evidence="6" id="KW-0598">Phosphotransferase system</keyword>
<dbReference type="PATRIC" id="fig|888055.3.peg.314"/>
<dbReference type="SUPFAM" id="SSF51261">
    <property type="entry name" value="Duplicated hybrid motif"/>
    <property type="match status" value="1"/>
</dbReference>
<evidence type="ECO:0000313" key="17">
    <source>
        <dbReference type="Proteomes" id="UP000016626"/>
    </source>
</evidence>
<evidence type="ECO:0000256" key="3">
    <source>
        <dbReference type="ARBA" id="ARBA00022475"/>
    </source>
</evidence>
<sequence>MKKYEKLSKDIVEAVGGKENVISLHHCVTRLRFKLKSNDKADMERLKKMDGVATALISGEQFQVVIGNHVADVFDEVLPLLGLSGNEKKEEPKREIKSIKDVLNILIDVLSKLFQPILGTMAAAGMLKGIAAILISLGVSNTDGTYLTIQAAGDGLFQLLPVFLAWTSANYFGMNGFTAIAIAAGLIYPSLGTMELFNKAHFLGLPVVIPDGGYVSTVMPIIFSVWLGSHVEKLFKKIIPAMVRTFLVPFFTLLITYVLSLLIIGPIIASASTSLGTGLTALYNLNSTIAGGILAGVWMVMVMFGLHWGLVPIAMNNIATLGYDTIIGSLLAHSFALLGVLIVIIFKTKEKKVKDLTIPAAFSALFGVTEPGIYGVALPMKKPFIIACISSAIGGAIGGFFKMKVFVIGPLGIFSLSAYIPKEGIGRDFYIYSIVCLISLIAGIVLTMFIKIPKLYGEENVTQKNDKKQENEKSVNIENKIMEKEIVYSPLKGEVKLLEEAEDEAFASGALGKGAAVVPVEGKVVAPVDGTIVTLFPTNHAIAIETNSGAEILIHVGLDTVQLDGKYFYPKVKEGDKIKKGDLMLEFDIDEIKKAGYVLTTPIIVTNTDEYLDVLEMKKENVEFGDELITIVK</sequence>
<name>U2QBS4_LEPWF</name>
<feature type="transmembrane region" description="Helical" evidence="12">
    <location>
        <begin position="429"/>
        <end position="450"/>
    </location>
</feature>
<keyword evidence="3" id="KW-1003">Cell membrane</keyword>
<evidence type="ECO:0000256" key="10">
    <source>
        <dbReference type="ARBA" id="ARBA00023136"/>
    </source>
</evidence>
<dbReference type="CDD" id="cd00210">
    <property type="entry name" value="PTS_IIA_glc"/>
    <property type="match status" value="1"/>
</dbReference>
<reference evidence="16 17" key="1">
    <citation type="submission" date="2013-06" db="EMBL/GenBank/DDBJ databases">
        <authorList>
            <person name="Weinstock G."/>
            <person name="Sodergren E."/>
            <person name="Lobos E.A."/>
            <person name="Fulton L."/>
            <person name="Fulton R."/>
            <person name="Courtney L."/>
            <person name="Fronick C."/>
            <person name="O'Laughlin M."/>
            <person name="Godfrey J."/>
            <person name="Wilson R.M."/>
            <person name="Miner T."/>
            <person name="Farmer C."/>
            <person name="Delehaunty K."/>
            <person name="Cordes M."/>
            <person name="Minx P."/>
            <person name="Tomlinson C."/>
            <person name="Chen J."/>
            <person name="Wollam A."/>
            <person name="Pepin K.H."/>
            <person name="Bhonagiri V."/>
            <person name="Zhang X."/>
            <person name="Warren W."/>
            <person name="Mitreva M."/>
            <person name="Mardis E.R."/>
            <person name="Wilson R.K."/>
        </authorList>
    </citation>
    <scope>NUCLEOTIDE SEQUENCE [LARGE SCALE GENOMIC DNA]</scope>
    <source>
        <strain evidence="16 17">F0279</strain>
    </source>
</reference>
<evidence type="ECO:0000256" key="6">
    <source>
        <dbReference type="ARBA" id="ARBA00022683"/>
    </source>
</evidence>
<feature type="transmembrane region" description="Helical" evidence="12">
    <location>
        <begin position="358"/>
        <end position="377"/>
    </location>
</feature>
<evidence type="ECO:0000256" key="8">
    <source>
        <dbReference type="ARBA" id="ARBA00022777"/>
    </source>
</evidence>
<feature type="transmembrane region" description="Helical" evidence="12">
    <location>
        <begin position="323"/>
        <end position="346"/>
    </location>
</feature>
<feature type="transmembrane region" description="Helical" evidence="12">
    <location>
        <begin position="246"/>
        <end position="269"/>
    </location>
</feature>
<feature type="transmembrane region" description="Helical" evidence="12">
    <location>
        <begin position="117"/>
        <end position="139"/>
    </location>
</feature>
<dbReference type="InterPro" id="IPR013013">
    <property type="entry name" value="PTS_EIIC_1"/>
</dbReference>
<dbReference type="GO" id="GO:0008982">
    <property type="term" value="F:protein-N(PI)-phosphohistidine-sugar phosphotransferase activity"/>
    <property type="evidence" value="ECO:0007669"/>
    <property type="project" value="InterPro"/>
</dbReference>
<feature type="transmembrane region" description="Helical" evidence="12">
    <location>
        <begin position="203"/>
        <end position="226"/>
    </location>
</feature>
<dbReference type="Pfam" id="PF00358">
    <property type="entry name" value="PTS_EIIA_1"/>
    <property type="match status" value="1"/>
</dbReference>
<dbReference type="InterPro" id="IPR001127">
    <property type="entry name" value="PTS_EIIA_1_perm"/>
</dbReference>
<feature type="active site" description="Phosphocysteine intermediate; for EIIB activity" evidence="11">
    <location>
        <position position="27"/>
    </location>
</feature>
<feature type="domain" description="PTS EIIA type-1" evidence="13">
    <location>
        <begin position="503"/>
        <end position="607"/>
    </location>
</feature>
<feature type="transmembrane region" description="Helical" evidence="12">
    <location>
        <begin position="171"/>
        <end position="191"/>
    </location>
</feature>
<evidence type="ECO:0000256" key="4">
    <source>
        <dbReference type="ARBA" id="ARBA00022597"/>
    </source>
</evidence>
<dbReference type="InterPro" id="IPR003352">
    <property type="entry name" value="PTS_EIIC"/>
</dbReference>
<evidence type="ECO:0000259" key="14">
    <source>
        <dbReference type="PROSITE" id="PS51098"/>
    </source>
</evidence>
<dbReference type="Proteomes" id="UP000016626">
    <property type="component" value="Unassembled WGS sequence"/>
</dbReference>
<dbReference type="NCBIfam" id="TIGR01995">
    <property type="entry name" value="PTS-II-ABC-beta"/>
    <property type="match status" value="1"/>
</dbReference>
<protein>
    <submittedName>
        <fullName evidence="16">PTS system, beta-glucoside-specific, IIABC component</fullName>
    </submittedName>
</protein>
<evidence type="ECO:0000259" key="15">
    <source>
        <dbReference type="PROSITE" id="PS51103"/>
    </source>
</evidence>
<dbReference type="eggNOG" id="COG2190">
    <property type="taxonomic scope" value="Bacteria"/>
</dbReference>
<keyword evidence="9 12" id="KW-1133">Transmembrane helix</keyword>
<dbReference type="AlphaFoldDB" id="U2QBS4"/>
<dbReference type="EMBL" id="AWVM01000015">
    <property type="protein sequence ID" value="ERK53866.1"/>
    <property type="molecule type" value="Genomic_DNA"/>
</dbReference>
<dbReference type="SUPFAM" id="SSF55604">
    <property type="entry name" value="Glucose permease domain IIB"/>
    <property type="match status" value="1"/>
</dbReference>
<dbReference type="InterPro" id="IPR011055">
    <property type="entry name" value="Dup_hybrid_motif"/>
</dbReference>
<evidence type="ECO:0000256" key="11">
    <source>
        <dbReference type="PROSITE-ProRule" id="PRU00421"/>
    </source>
</evidence>
<evidence type="ECO:0000256" key="9">
    <source>
        <dbReference type="ARBA" id="ARBA00022989"/>
    </source>
</evidence>
<dbReference type="GO" id="GO:0016301">
    <property type="term" value="F:kinase activity"/>
    <property type="evidence" value="ECO:0007669"/>
    <property type="project" value="UniProtKB-KW"/>
</dbReference>
<dbReference type="GO" id="GO:0015771">
    <property type="term" value="P:trehalose transport"/>
    <property type="evidence" value="ECO:0007669"/>
    <property type="project" value="TreeGrafter"/>
</dbReference>
<evidence type="ECO:0000313" key="16">
    <source>
        <dbReference type="EMBL" id="ERK53866.1"/>
    </source>
</evidence>
<dbReference type="InterPro" id="IPR050558">
    <property type="entry name" value="PTS_Sugar-Specific_Components"/>
</dbReference>
<keyword evidence="8" id="KW-0418">Kinase</keyword>
<evidence type="ECO:0000256" key="1">
    <source>
        <dbReference type="ARBA" id="ARBA00004651"/>
    </source>
</evidence>
<dbReference type="NCBIfam" id="TIGR00830">
    <property type="entry name" value="PTBA"/>
    <property type="match status" value="1"/>
</dbReference>
<comment type="caution">
    <text evidence="16">The sequence shown here is derived from an EMBL/GenBank/DDBJ whole genome shotgun (WGS) entry which is preliminary data.</text>
</comment>
<evidence type="ECO:0000256" key="7">
    <source>
        <dbReference type="ARBA" id="ARBA00022692"/>
    </source>
</evidence>
<dbReference type="PROSITE" id="PS51093">
    <property type="entry name" value="PTS_EIIA_TYPE_1"/>
    <property type="match status" value="1"/>
</dbReference>
<gene>
    <name evidence="16" type="ORF">HMPREF9015_00323</name>
</gene>
<dbReference type="InterPro" id="IPR036878">
    <property type="entry name" value="Glu_permease_IIB"/>
</dbReference>
<keyword evidence="4" id="KW-0762">Sugar transport</keyword>
<feature type="domain" description="PTS EIIB type-1" evidence="14">
    <location>
        <begin position="5"/>
        <end position="87"/>
    </location>
</feature>
<feature type="transmembrane region" description="Helical" evidence="12">
    <location>
        <begin position="145"/>
        <end position="164"/>
    </location>
</feature>
<dbReference type="RefSeq" id="WP_021745782.1">
    <property type="nucleotide sequence ID" value="NZ_KI271380.1"/>
</dbReference>
<evidence type="ECO:0000256" key="2">
    <source>
        <dbReference type="ARBA" id="ARBA00022448"/>
    </source>
</evidence>
<dbReference type="PROSITE" id="PS00371">
    <property type="entry name" value="PTS_EIIA_TYPE_1_HIS"/>
    <property type="match status" value="1"/>
</dbReference>
<dbReference type="PROSITE" id="PS51098">
    <property type="entry name" value="PTS_EIIB_TYPE_1"/>
    <property type="match status" value="1"/>
</dbReference>
<dbReference type="GO" id="GO:0005886">
    <property type="term" value="C:plasma membrane"/>
    <property type="evidence" value="ECO:0007669"/>
    <property type="project" value="UniProtKB-SubCell"/>
</dbReference>
<comment type="subcellular location">
    <subcellularLocation>
        <location evidence="1">Cell membrane</location>
        <topology evidence="1">Multi-pass membrane protein</topology>
    </subcellularLocation>
</comment>